<dbReference type="PANTHER" id="PTHR24567">
    <property type="entry name" value="CRP FAMILY TRANSCRIPTIONAL REGULATORY PROTEIN"/>
    <property type="match status" value="1"/>
</dbReference>
<sequence>MTVRDKFDDLLPSLVRERSPYYIDGNSTELSSQIMKKQTFTASEIIYQAGAPSDRVYVIKAGKVALIDTYPETGTEVSAVLGIGKVFGEMELLNGGVRTSTAQAMEDVKVVSFTYEEMMDLLFNNPEKSLILNRTAFNQLRELFGGETLDAQMYRLRREMDVAIKQAVINHEARVVKSHNGMMAMALPIILLVIVVAAIQFFLPNPAVLLSLI</sequence>
<keyword evidence="1" id="KW-0812">Transmembrane</keyword>
<evidence type="ECO:0000259" key="2">
    <source>
        <dbReference type="PROSITE" id="PS50042"/>
    </source>
</evidence>
<name>B8HLS2_CYAP4</name>
<dbReference type="EMBL" id="CP001344">
    <property type="protein sequence ID" value="ACL43560.1"/>
    <property type="molecule type" value="Genomic_DNA"/>
</dbReference>
<dbReference type="SMART" id="SM00100">
    <property type="entry name" value="cNMP"/>
    <property type="match status" value="1"/>
</dbReference>
<dbReference type="InterPro" id="IPR018490">
    <property type="entry name" value="cNMP-bd_dom_sf"/>
</dbReference>
<keyword evidence="1" id="KW-0472">Membrane</keyword>
<dbReference type="AlphaFoldDB" id="B8HLS2"/>
<dbReference type="Pfam" id="PF00027">
    <property type="entry name" value="cNMP_binding"/>
    <property type="match status" value="1"/>
</dbReference>
<dbReference type="InterPro" id="IPR014710">
    <property type="entry name" value="RmlC-like_jellyroll"/>
</dbReference>
<feature type="transmembrane region" description="Helical" evidence="1">
    <location>
        <begin position="184"/>
        <end position="203"/>
    </location>
</feature>
<proteinExistence type="predicted"/>
<dbReference type="GO" id="GO:0003700">
    <property type="term" value="F:DNA-binding transcription factor activity"/>
    <property type="evidence" value="ECO:0007669"/>
    <property type="project" value="TreeGrafter"/>
</dbReference>
<dbReference type="PANTHER" id="PTHR24567:SF74">
    <property type="entry name" value="HTH-TYPE TRANSCRIPTIONAL REGULATOR ARCR"/>
    <property type="match status" value="1"/>
</dbReference>
<feature type="domain" description="Cyclic nucleotide-binding" evidence="2">
    <location>
        <begin position="35"/>
        <end position="122"/>
    </location>
</feature>
<dbReference type="InterPro" id="IPR050397">
    <property type="entry name" value="Env_Response_Regulators"/>
</dbReference>
<gene>
    <name evidence="3" type="ordered locus">Cyan7425_1179</name>
</gene>
<dbReference type="CDD" id="cd00038">
    <property type="entry name" value="CAP_ED"/>
    <property type="match status" value="1"/>
</dbReference>
<reference evidence="3" key="1">
    <citation type="submission" date="2009-01" db="EMBL/GenBank/DDBJ databases">
        <title>Complete sequence of chromosome Cyanothece sp. PCC 7425.</title>
        <authorList>
            <consortium name="US DOE Joint Genome Institute"/>
            <person name="Lucas S."/>
            <person name="Copeland A."/>
            <person name="Lapidus A."/>
            <person name="Glavina del Rio T."/>
            <person name="Dalin E."/>
            <person name="Tice H."/>
            <person name="Bruce D."/>
            <person name="Goodwin L."/>
            <person name="Pitluck S."/>
            <person name="Sims D."/>
            <person name="Meineke L."/>
            <person name="Brettin T."/>
            <person name="Detter J.C."/>
            <person name="Han C."/>
            <person name="Larimer F."/>
            <person name="Land M."/>
            <person name="Hauser L."/>
            <person name="Kyrpides N."/>
            <person name="Ovchinnikova G."/>
            <person name="Liberton M."/>
            <person name="Stoeckel J."/>
            <person name="Banerjee A."/>
            <person name="Singh A."/>
            <person name="Page L."/>
            <person name="Sato H."/>
            <person name="Zhao L."/>
            <person name="Sherman L."/>
            <person name="Pakrasi H."/>
            <person name="Richardson P."/>
        </authorList>
    </citation>
    <scope>NUCLEOTIDE SEQUENCE</scope>
    <source>
        <strain evidence="3">PCC 7425</strain>
    </source>
</reference>
<accession>B8HLS2</accession>
<keyword evidence="1" id="KW-1133">Transmembrane helix</keyword>
<dbReference type="Gene3D" id="2.60.120.10">
    <property type="entry name" value="Jelly Rolls"/>
    <property type="match status" value="1"/>
</dbReference>
<dbReference type="SUPFAM" id="SSF51206">
    <property type="entry name" value="cAMP-binding domain-like"/>
    <property type="match status" value="1"/>
</dbReference>
<evidence type="ECO:0000256" key="1">
    <source>
        <dbReference type="SAM" id="Phobius"/>
    </source>
</evidence>
<dbReference type="STRING" id="395961.Cyan7425_1179"/>
<protein>
    <submittedName>
        <fullName evidence="3">Cyclic nucleotide-binding protein</fullName>
    </submittedName>
</protein>
<dbReference type="InterPro" id="IPR000595">
    <property type="entry name" value="cNMP-bd_dom"/>
</dbReference>
<dbReference type="HOGENOM" id="CLU_112371_0_0_3"/>
<dbReference type="PROSITE" id="PS50042">
    <property type="entry name" value="CNMP_BINDING_3"/>
    <property type="match status" value="1"/>
</dbReference>
<dbReference type="GO" id="GO:0005829">
    <property type="term" value="C:cytosol"/>
    <property type="evidence" value="ECO:0007669"/>
    <property type="project" value="TreeGrafter"/>
</dbReference>
<organism evidence="3">
    <name type="scientific">Cyanothece sp. (strain PCC 7425 / ATCC 29141)</name>
    <dbReference type="NCBI Taxonomy" id="395961"/>
    <lineage>
        <taxon>Bacteria</taxon>
        <taxon>Bacillati</taxon>
        <taxon>Cyanobacteriota</taxon>
        <taxon>Cyanophyceae</taxon>
        <taxon>Gomontiellales</taxon>
        <taxon>Cyanothecaceae</taxon>
        <taxon>Cyanothece</taxon>
    </lineage>
</organism>
<dbReference type="eggNOG" id="COG0664">
    <property type="taxonomic scope" value="Bacteria"/>
</dbReference>
<evidence type="ECO:0000313" key="3">
    <source>
        <dbReference type="EMBL" id="ACL43560.1"/>
    </source>
</evidence>
<dbReference type="KEGG" id="cyn:Cyan7425_1179"/>